<sequence>MRSSVARLYAWLPGCFLDGQQIYTARRDAAAFLVQLLNPAAQKRLRDADRPAGIDVTIALVED</sequence>
<dbReference type="Proteomes" id="UP000405357">
    <property type="component" value="Unassembled WGS sequence"/>
</dbReference>
<dbReference type="EMBL" id="CABPSG010000002">
    <property type="protein sequence ID" value="VVD79379.1"/>
    <property type="molecule type" value="Genomic_DNA"/>
</dbReference>
<evidence type="ECO:0000313" key="1">
    <source>
        <dbReference type="EMBL" id="VVD79379.1"/>
    </source>
</evidence>
<protein>
    <submittedName>
        <fullName evidence="1">Uncharacterized protein</fullName>
    </submittedName>
</protein>
<name>A0ABY6VRD4_9BURK</name>
<organism evidence="1 2">
    <name type="scientific">Pandoraea soli</name>
    <dbReference type="NCBI Taxonomy" id="2508293"/>
    <lineage>
        <taxon>Bacteria</taxon>
        <taxon>Pseudomonadati</taxon>
        <taxon>Pseudomonadota</taxon>
        <taxon>Betaproteobacteria</taxon>
        <taxon>Burkholderiales</taxon>
        <taxon>Burkholderiaceae</taxon>
        <taxon>Pandoraea</taxon>
    </lineage>
</organism>
<keyword evidence="2" id="KW-1185">Reference proteome</keyword>
<evidence type="ECO:0000313" key="2">
    <source>
        <dbReference type="Proteomes" id="UP000405357"/>
    </source>
</evidence>
<accession>A0ABY6VRD4</accession>
<reference evidence="1 2" key="1">
    <citation type="submission" date="2019-08" db="EMBL/GenBank/DDBJ databases">
        <authorList>
            <person name="Peeters C."/>
        </authorList>
    </citation>
    <scope>NUCLEOTIDE SEQUENCE [LARGE SCALE GENOMIC DNA]</scope>
    <source>
        <strain evidence="1 2">LMG 31014</strain>
    </source>
</reference>
<gene>
    <name evidence="1" type="ORF">PSO31014_01012</name>
</gene>
<proteinExistence type="predicted"/>
<comment type="caution">
    <text evidence="1">The sequence shown here is derived from an EMBL/GenBank/DDBJ whole genome shotgun (WGS) entry which is preliminary data.</text>
</comment>